<name>A0A4U6X5U2_9PEZI</name>
<feature type="compositionally biased region" description="Low complexity" evidence="1">
    <location>
        <begin position="299"/>
        <end position="312"/>
    </location>
</feature>
<proteinExistence type="predicted"/>
<dbReference type="Proteomes" id="UP000310108">
    <property type="component" value="Unassembled WGS sequence"/>
</dbReference>
<evidence type="ECO:0000313" key="2">
    <source>
        <dbReference type="EMBL" id="TKW50353.1"/>
    </source>
</evidence>
<keyword evidence="3" id="KW-1185">Reference proteome</keyword>
<protein>
    <submittedName>
        <fullName evidence="2">Uncharacterized protein</fullName>
    </submittedName>
</protein>
<gene>
    <name evidence="2" type="ORF">CTA1_6319</name>
</gene>
<dbReference type="AlphaFoldDB" id="A0A4U6X5U2"/>
<accession>A0A4U6X5U2</accession>
<reference evidence="2 3" key="1">
    <citation type="journal article" date="2019" name="PLoS ONE">
        <title>Comparative genome analysis indicates high evolutionary potential of pathogenicity genes in Colletotrichum tanaceti.</title>
        <authorList>
            <person name="Lelwala R.V."/>
            <person name="Korhonen P.K."/>
            <person name="Young N.D."/>
            <person name="Scott J.B."/>
            <person name="Ades P.A."/>
            <person name="Gasser R.B."/>
            <person name="Taylor P.W.J."/>
        </authorList>
    </citation>
    <scope>NUCLEOTIDE SEQUENCE [LARGE SCALE GENOMIC DNA]</scope>
    <source>
        <strain evidence="2">BRIP57314</strain>
    </source>
</reference>
<sequence>MGLRRASDLHPNSLHQKVTVSVASLTRCMARLNPASSSAPTATSARLAPVSGSSYQLTTHMRPAAKSSAKSAMKASRPWAQPMEKEEALMRPRLVKWVRSRGRQREPEVRMLRSTTWKLEKSASGLSGSVLSMTVRSMPVGRRLRTSLENIGPRRSDVVVAPQPRGDPLDQRAELALELVLAAVVDGAADPGVVAVRQLLRGGEEDGVAAVVGDEEGQAEVADGILDEVREDQRGGPQVAVGGRHGREELAQHAAAQVVDDARALLLGPDHVGARPAERLLVLEHKGQRVRLERREDPAALPREPGAPGPGARLRDDKLLGGGVSVSVGVGVGAGAAARPGLVGDAVELEDGGPGRRQAGAGEGGLGVDEPVGVGRDDEVVGVDAVEDELVGDEVDAGLLDGDPRGAGAEDEIGPLVLGQHGHGPLGLAPVVGPLPRVRVVEVEEHDGRVAADEGVALRDQREVLHRELLLLLLPPPLLLGVVAVEPARARGRVVGHRVEGGVLVEVLGVARDVGAEAGARVDAAEDLGDALLGVPGGSAAVEVGEGGVEGDCG</sequence>
<evidence type="ECO:0000313" key="3">
    <source>
        <dbReference type="Proteomes" id="UP000310108"/>
    </source>
</evidence>
<organism evidence="2 3">
    <name type="scientific">Colletotrichum tanaceti</name>
    <dbReference type="NCBI Taxonomy" id="1306861"/>
    <lineage>
        <taxon>Eukaryota</taxon>
        <taxon>Fungi</taxon>
        <taxon>Dikarya</taxon>
        <taxon>Ascomycota</taxon>
        <taxon>Pezizomycotina</taxon>
        <taxon>Sordariomycetes</taxon>
        <taxon>Hypocreomycetidae</taxon>
        <taxon>Glomerellales</taxon>
        <taxon>Glomerellaceae</taxon>
        <taxon>Colletotrichum</taxon>
        <taxon>Colletotrichum destructivum species complex</taxon>
    </lineage>
</organism>
<evidence type="ECO:0000256" key="1">
    <source>
        <dbReference type="SAM" id="MobiDB-lite"/>
    </source>
</evidence>
<dbReference type="EMBL" id="PJEX01000408">
    <property type="protein sequence ID" value="TKW50353.1"/>
    <property type="molecule type" value="Genomic_DNA"/>
</dbReference>
<feature type="region of interest" description="Disordered" evidence="1">
    <location>
        <begin position="291"/>
        <end position="318"/>
    </location>
</feature>
<comment type="caution">
    <text evidence="2">The sequence shown here is derived from an EMBL/GenBank/DDBJ whole genome shotgun (WGS) entry which is preliminary data.</text>
</comment>
<feature type="region of interest" description="Disordered" evidence="1">
    <location>
        <begin position="346"/>
        <end position="374"/>
    </location>
</feature>